<keyword evidence="2" id="KW-1185">Reference proteome</keyword>
<protein>
    <submittedName>
        <fullName evidence="1">Uncharacterized protein</fullName>
    </submittedName>
</protein>
<reference evidence="1 2" key="1">
    <citation type="journal article" date="2013" name="Int. J. Syst. Evol. Microbiol.">
        <title>Kordia antarctica sp. nov., isolated from Antarctic seawater.</title>
        <authorList>
            <person name="Baek K."/>
            <person name="Choi A."/>
            <person name="Kang I."/>
            <person name="Lee K."/>
            <person name="Cho J.C."/>
        </authorList>
    </citation>
    <scope>NUCLEOTIDE SEQUENCE [LARGE SCALE GENOMIC DNA]</scope>
    <source>
        <strain evidence="1 2">IMCC3317</strain>
    </source>
</reference>
<dbReference type="Proteomes" id="UP000464657">
    <property type="component" value="Chromosome"/>
</dbReference>
<gene>
    <name evidence="1" type="ORF">IMCC3317_10900</name>
</gene>
<accession>A0A7L4ZGH0</accession>
<proteinExistence type="predicted"/>
<sequence length="211" mass="25029">MKFNFLILVSFCILSTQNILSQENKSKKDIIVFNDGSIKKGYIDISSIWRNFSLDKRVELCDKKGNNCEKFKKKEIKGMVKYSDEPFKYLYVIDAPKVRDSLLFKILYSKKGKLPIPGRLIYSGENYDFYYIEAHSSDRYVHSYLSVTKKDSKEIVFSHAYKYSMRKSLKTLYKYFDNCDILEKDSKKKNRYLEENTSFEYYFKIIDKCAG</sequence>
<dbReference type="AlphaFoldDB" id="A0A7L4ZGH0"/>
<organism evidence="1 2">
    <name type="scientific">Kordia antarctica</name>
    <dbReference type="NCBI Taxonomy" id="1218801"/>
    <lineage>
        <taxon>Bacteria</taxon>
        <taxon>Pseudomonadati</taxon>
        <taxon>Bacteroidota</taxon>
        <taxon>Flavobacteriia</taxon>
        <taxon>Flavobacteriales</taxon>
        <taxon>Flavobacteriaceae</taxon>
        <taxon>Kordia</taxon>
    </lineage>
</organism>
<evidence type="ECO:0000313" key="2">
    <source>
        <dbReference type="Proteomes" id="UP000464657"/>
    </source>
</evidence>
<evidence type="ECO:0000313" key="1">
    <source>
        <dbReference type="EMBL" id="QHI35742.1"/>
    </source>
</evidence>
<dbReference type="RefSeq" id="WP_160128469.1">
    <property type="nucleotide sequence ID" value="NZ_CP019288.1"/>
</dbReference>
<name>A0A7L4ZGH0_9FLAO</name>
<dbReference type="EMBL" id="CP019288">
    <property type="protein sequence ID" value="QHI35742.1"/>
    <property type="molecule type" value="Genomic_DNA"/>
</dbReference>
<dbReference type="KEGG" id="kan:IMCC3317_10900"/>